<dbReference type="PANTHER" id="PTHR13396:SF4">
    <property type="entry name" value="NEDD4 FAMILY-INTERACTING PROTEIN 2"/>
    <property type="match status" value="1"/>
</dbReference>
<dbReference type="GO" id="GO:0048471">
    <property type="term" value="C:perinuclear region of cytoplasm"/>
    <property type="evidence" value="ECO:0007669"/>
    <property type="project" value="TreeGrafter"/>
</dbReference>
<reference evidence="7 8" key="1">
    <citation type="submission" date="2019-04" db="EMBL/GenBank/DDBJ databases">
        <title>Draft genome of the big-headed turtle Platysternon megacephalum.</title>
        <authorList>
            <person name="Gong S."/>
        </authorList>
    </citation>
    <scope>NUCLEOTIDE SEQUENCE [LARGE SCALE GENOMIC DNA]</scope>
    <source>
        <strain evidence="7">DO16091913</strain>
        <tissue evidence="7">Muscle</tissue>
    </source>
</reference>
<dbReference type="GO" id="GO:0005783">
    <property type="term" value="C:endoplasmic reticulum"/>
    <property type="evidence" value="ECO:0007669"/>
    <property type="project" value="TreeGrafter"/>
</dbReference>
<dbReference type="GO" id="GO:0031398">
    <property type="term" value="P:positive regulation of protein ubiquitination"/>
    <property type="evidence" value="ECO:0007669"/>
    <property type="project" value="TreeGrafter"/>
</dbReference>
<evidence type="ECO:0000256" key="1">
    <source>
        <dbReference type="ARBA" id="ARBA00004141"/>
    </source>
</evidence>
<feature type="transmembrane region" description="Helical" evidence="6">
    <location>
        <begin position="258"/>
        <end position="278"/>
    </location>
</feature>
<dbReference type="GO" id="GO:0016020">
    <property type="term" value="C:membrane"/>
    <property type="evidence" value="ECO:0007669"/>
    <property type="project" value="UniProtKB-SubCell"/>
</dbReference>
<sequence length="332" mass="36489">MCIPPALLCASRALTFVLLRREVAVAPRPRKAVPRPGRGGGDGARRPALVQRQPHPEGEGRARPLNQSGSSEGGASQRAGAEEPGLGRATVCPRTAGMDHHQPASRYQVLHNEDDPPESTVEEPSTSTETAQNSQPAALSEADVSPPPYCSIAVEAAATSETETHNEFYPVPPPYSVATSLPTYDEAEKAKAAAMAAAAAEAAQREEEYPPRDDFSDADQLRVGNDGIFMLAFFMAFIFNWIGFCLSFCITNTIAGRYGAICGFGLSLIKWILIVRFSDYFTGYFNGQYWLWWIFLVLGLLLFFRGFVNYLKVRNMSESMAAAHRTRFFFLY</sequence>
<dbReference type="GO" id="GO:0030001">
    <property type="term" value="P:metal ion transport"/>
    <property type="evidence" value="ECO:0007669"/>
    <property type="project" value="InterPro"/>
</dbReference>
<accession>A0A4D9ESV8</accession>
<dbReference type="OrthoDB" id="10003116at2759"/>
<feature type="transmembrane region" description="Helical" evidence="6">
    <location>
        <begin position="290"/>
        <end position="311"/>
    </location>
</feature>
<dbReference type="GO" id="GO:0007034">
    <property type="term" value="P:vacuolar transport"/>
    <property type="evidence" value="ECO:0007669"/>
    <property type="project" value="InterPro"/>
</dbReference>
<proteinExistence type="predicted"/>
<evidence type="ECO:0000313" key="7">
    <source>
        <dbReference type="EMBL" id="TFK14461.1"/>
    </source>
</evidence>
<dbReference type="CDD" id="cd22306">
    <property type="entry name" value="NDFIP2"/>
    <property type="match status" value="1"/>
</dbReference>
<dbReference type="Proteomes" id="UP000297703">
    <property type="component" value="Unassembled WGS sequence"/>
</dbReference>
<comment type="subcellular location">
    <subcellularLocation>
        <location evidence="1">Membrane</location>
        <topology evidence="1">Multi-pass membrane protein</topology>
    </subcellularLocation>
</comment>
<feature type="transmembrane region" description="Helical" evidence="6">
    <location>
        <begin position="228"/>
        <end position="251"/>
    </location>
</feature>
<keyword evidence="4 6" id="KW-0472">Membrane</keyword>
<dbReference type="InterPro" id="IPR019325">
    <property type="entry name" value="NEDD4/Bsd2"/>
</dbReference>
<evidence type="ECO:0000256" key="2">
    <source>
        <dbReference type="ARBA" id="ARBA00022692"/>
    </source>
</evidence>
<dbReference type="PANTHER" id="PTHR13396">
    <property type="entry name" value="NEDD4 FAMILY INTERACTING PROTEIN 1/2"/>
    <property type="match status" value="1"/>
</dbReference>
<organism evidence="7 8">
    <name type="scientific">Platysternon megacephalum</name>
    <name type="common">big-headed turtle</name>
    <dbReference type="NCBI Taxonomy" id="55544"/>
    <lineage>
        <taxon>Eukaryota</taxon>
        <taxon>Metazoa</taxon>
        <taxon>Chordata</taxon>
        <taxon>Craniata</taxon>
        <taxon>Vertebrata</taxon>
        <taxon>Euteleostomi</taxon>
        <taxon>Archelosauria</taxon>
        <taxon>Testudinata</taxon>
        <taxon>Testudines</taxon>
        <taxon>Cryptodira</taxon>
        <taxon>Durocryptodira</taxon>
        <taxon>Testudinoidea</taxon>
        <taxon>Platysternidae</taxon>
        <taxon>Platysternon</taxon>
    </lineage>
</organism>
<dbReference type="EMBL" id="QXTE01000010">
    <property type="protein sequence ID" value="TFK14461.1"/>
    <property type="molecule type" value="Genomic_DNA"/>
</dbReference>
<comment type="caution">
    <text evidence="7">The sequence shown here is derived from an EMBL/GenBank/DDBJ whole genome shotgun (WGS) entry which is preliminary data.</text>
</comment>
<dbReference type="GO" id="GO:0050699">
    <property type="term" value="F:WW domain binding"/>
    <property type="evidence" value="ECO:0007669"/>
    <property type="project" value="TreeGrafter"/>
</dbReference>
<keyword evidence="8" id="KW-1185">Reference proteome</keyword>
<evidence type="ECO:0000256" key="6">
    <source>
        <dbReference type="SAM" id="Phobius"/>
    </source>
</evidence>
<gene>
    <name evidence="7" type="ORF">DR999_PMT02083</name>
</gene>
<name>A0A4D9ESV8_9SAUR</name>
<evidence type="ECO:0000256" key="5">
    <source>
        <dbReference type="SAM" id="MobiDB-lite"/>
    </source>
</evidence>
<dbReference type="Pfam" id="PF10176">
    <property type="entry name" value="NEDD4_Bsd2"/>
    <property type="match status" value="2"/>
</dbReference>
<reference evidence="7 8" key="2">
    <citation type="submission" date="2019-04" db="EMBL/GenBank/DDBJ databases">
        <title>The genome sequence of big-headed turtle.</title>
        <authorList>
            <person name="Gong S."/>
        </authorList>
    </citation>
    <scope>NUCLEOTIDE SEQUENCE [LARGE SCALE GENOMIC DNA]</scope>
    <source>
        <strain evidence="7">DO16091913</strain>
        <tissue evidence="7">Muscle</tissue>
    </source>
</reference>
<evidence type="ECO:0000256" key="3">
    <source>
        <dbReference type="ARBA" id="ARBA00022989"/>
    </source>
</evidence>
<dbReference type="GO" id="GO:0005794">
    <property type="term" value="C:Golgi apparatus"/>
    <property type="evidence" value="ECO:0007669"/>
    <property type="project" value="TreeGrafter"/>
</dbReference>
<feature type="region of interest" description="Disordered" evidence="5">
    <location>
        <begin position="27"/>
        <end position="146"/>
    </location>
</feature>
<dbReference type="GO" id="GO:0006511">
    <property type="term" value="P:ubiquitin-dependent protein catabolic process"/>
    <property type="evidence" value="ECO:0007669"/>
    <property type="project" value="TreeGrafter"/>
</dbReference>
<evidence type="ECO:0000256" key="4">
    <source>
        <dbReference type="ARBA" id="ARBA00023136"/>
    </source>
</evidence>
<evidence type="ECO:0000313" key="8">
    <source>
        <dbReference type="Proteomes" id="UP000297703"/>
    </source>
</evidence>
<feature type="compositionally biased region" description="Polar residues" evidence="5">
    <location>
        <begin position="65"/>
        <end position="74"/>
    </location>
</feature>
<keyword evidence="3 6" id="KW-1133">Transmembrane helix</keyword>
<dbReference type="AlphaFoldDB" id="A0A4D9ESV8"/>
<dbReference type="STRING" id="55544.A0A4D9ESV8"/>
<keyword evidence="2 6" id="KW-0812">Transmembrane</keyword>
<protein>
    <submittedName>
        <fullName evidence="7">Ornithine decarboxylase</fullName>
    </submittedName>
</protein>